<sequence length="171" mass="19111">MIGLMNVPCDSPAEFYAAAPSSRLSGESSSSALDRHTRLPAQRNFNNTKSSRLSFISLFNKRLANEVGYLQDGRKVFNGQVVETVSAPKLPVEQLSAMEHVKFNFRKNERSSSTYSLVSDERVASHCEKCHHGENSWANGLISPFSRRSASITPTSQDLHQVSSDHMHQWE</sequence>
<dbReference type="Proteomes" id="UP000887574">
    <property type="component" value="Unplaced"/>
</dbReference>
<evidence type="ECO:0000256" key="1">
    <source>
        <dbReference type="SAM" id="MobiDB-lite"/>
    </source>
</evidence>
<evidence type="ECO:0000313" key="3">
    <source>
        <dbReference type="WBParaSite" id="jg10898"/>
    </source>
</evidence>
<proteinExistence type="predicted"/>
<dbReference type="PANTHER" id="PTHR38608:SF4">
    <property type="entry name" value="PROTEIN CBG07207"/>
    <property type="match status" value="1"/>
</dbReference>
<organism evidence="2 3">
    <name type="scientific">Ditylenchus dipsaci</name>
    <dbReference type="NCBI Taxonomy" id="166011"/>
    <lineage>
        <taxon>Eukaryota</taxon>
        <taxon>Metazoa</taxon>
        <taxon>Ecdysozoa</taxon>
        <taxon>Nematoda</taxon>
        <taxon>Chromadorea</taxon>
        <taxon>Rhabditida</taxon>
        <taxon>Tylenchina</taxon>
        <taxon>Tylenchomorpha</taxon>
        <taxon>Sphaerularioidea</taxon>
        <taxon>Anguinidae</taxon>
        <taxon>Anguininae</taxon>
        <taxon>Ditylenchus</taxon>
    </lineage>
</organism>
<dbReference type="WBParaSite" id="jg10898">
    <property type="protein sequence ID" value="jg10898"/>
    <property type="gene ID" value="jg10898"/>
</dbReference>
<accession>A0A915CNK2</accession>
<evidence type="ECO:0000313" key="2">
    <source>
        <dbReference type="Proteomes" id="UP000887574"/>
    </source>
</evidence>
<keyword evidence="2" id="KW-1185">Reference proteome</keyword>
<dbReference type="AlphaFoldDB" id="A0A915CNK2"/>
<dbReference type="PANTHER" id="PTHR38608">
    <property type="entry name" value="PROTEIN CBG07207"/>
    <property type="match status" value="1"/>
</dbReference>
<name>A0A915CNK2_9BILA</name>
<reference evidence="3" key="1">
    <citation type="submission" date="2022-11" db="UniProtKB">
        <authorList>
            <consortium name="WormBaseParasite"/>
        </authorList>
    </citation>
    <scope>IDENTIFICATION</scope>
</reference>
<protein>
    <submittedName>
        <fullName evidence="3">Uncharacterized protein</fullName>
    </submittedName>
</protein>
<feature type="region of interest" description="Disordered" evidence="1">
    <location>
        <begin position="23"/>
        <end position="43"/>
    </location>
</feature>